<sequence>MSSQDSGQHGFLVRLPLTLVSVLICFVPGFGLVPDGGGDGLSSRLQARPLETPSIPLGAVRPLNFIGWLRGNATAEPHPLRMQRWRVLMRYGFAGPRVEEIVDFNIDGRVSYRDGRRGNWKQERGGITWTVKYGPSEKGANRKQGEETTHFYWAEVQWNPFGAFPKMYKGGVYRDRLDSSPVPKWFFRPCIGTFYGEGCGVDTADPSYSSRKWGFFLSRQGDQMKKQPSAEGETGVFFERGVQGQRHMHSGLRASFVRQKRKVETRERESNGNFNRFIMR</sequence>
<evidence type="ECO:0000256" key="1">
    <source>
        <dbReference type="SAM" id="Phobius"/>
    </source>
</evidence>
<reference evidence="2" key="1">
    <citation type="submission" date="2014-11" db="EMBL/GenBank/DDBJ databases">
        <authorList>
            <person name="Otto D Thomas"/>
            <person name="Naeem Raeece"/>
        </authorList>
    </citation>
    <scope>NUCLEOTIDE SEQUENCE</scope>
</reference>
<dbReference type="VEuPathDB" id="CryptoDB:Cvel_23400"/>
<evidence type="ECO:0000313" key="2">
    <source>
        <dbReference type="EMBL" id="CEM34328.1"/>
    </source>
</evidence>
<accession>A0A0G4GUS5</accession>
<keyword evidence="1" id="KW-0812">Transmembrane</keyword>
<gene>
    <name evidence="2" type="ORF">Cvel_23400</name>
</gene>
<dbReference type="AlphaFoldDB" id="A0A0G4GUS5"/>
<organism evidence="2">
    <name type="scientific">Chromera velia CCMP2878</name>
    <dbReference type="NCBI Taxonomy" id="1169474"/>
    <lineage>
        <taxon>Eukaryota</taxon>
        <taxon>Sar</taxon>
        <taxon>Alveolata</taxon>
        <taxon>Colpodellida</taxon>
        <taxon>Chromeraceae</taxon>
        <taxon>Chromera</taxon>
    </lineage>
</organism>
<keyword evidence="1" id="KW-1133">Transmembrane helix</keyword>
<feature type="transmembrane region" description="Helical" evidence="1">
    <location>
        <begin position="12"/>
        <end position="33"/>
    </location>
</feature>
<dbReference type="EMBL" id="CDMZ01001555">
    <property type="protein sequence ID" value="CEM34328.1"/>
    <property type="molecule type" value="Genomic_DNA"/>
</dbReference>
<proteinExistence type="predicted"/>
<name>A0A0G4GUS5_9ALVE</name>
<keyword evidence="1" id="KW-0472">Membrane</keyword>
<protein>
    <submittedName>
        <fullName evidence="2">Uncharacterized protein</fullName>
    </submittedName>
</protein>